<evidence type="ECO:0000313" key="2">
    <source>
        <dbReference type="EMBL" id="MBH8551101.1"/>
    </source>
</evidence>
<feature type="compositionally biased region" description="Polar residues" evidence="1">
    <location>
        <begin position="35"/>
        <end position="49"/>
    </location>
</feature>
<dbReference type="EMBL" id="JAECZB010000002">
    <property type="protein sequence ID" value="MBH8551101.1"/>
    <property type="molecule type" value="Genomic_DNA"/>
</dbReference>
<dbReference type="NCBIfam" id="NF033528">
    <property type="entry name" value="lasso_cyano"/>
    <property type="match status" value="1"/>
</dbReference>
<dbReference type="RefSeq" id="WP_214437415.1">
    <property type="nucleotide sequence ID" value="NZ_JAECZB010000002.1"/>
</dbReference>
<evidence type="ECO:0000256" key="1">
    <source>
        <dbReference type="SAM" id="MobiDB-lite"/>
    </source>
</evidence>
<dbReference type="NCBIfam" id="NF033521">
    <property type="entry name" value="lasso_leader_L3"/>
    <property type="match status" value="1"/>
</dbReference>
<evidence type="ECO:0000313" key="3">
    <source>
        <dbReference type="Proteomes" id="UP000599391"/>
    </source>
</evidence>
<accession>A0A8J7H6J7</accession>
<dbReference type="Proteomes" id="UP000599391">
    <property type="component" value="Unassembled WGS sequence"/>
</dbReference>
<name>A0A8J7H6J7_9CYAN</name>
<comment type="caution">
    <text evidence="2">The sequence shown here is derived from an EMBL/GenBank/DDBJ whole genome shotgun (WGS) entry which is preliminary data.</text>
</comment>
<dbReference type="AlphaFoldDB" id="A0A8J7H6J7"/>
<sequence length="61" mass="6621">MKKPYSTPTLTTHGNVEEITQLFGQSDQNDFLFFSGNSSPATNPATGQPATGDGSIDFYYK</sequence>
<protein>
    <submittedName>
        <fullName evidence="2">Lasso peptide</fullName>
    </submittedName>
</protein>
<reference evidence="2 3" key="1">
    <citation type="journal article" date="2021" name="Int. J. Syst. Evol. Microbiol.">
        <title>Amazonocrinis nigriterrae gen. nov., sp. nov., Atlanticothrix silvestris gen. nov., sp. nov. and Dendronalium phyllosphericum gen. nov., sp. nov., nostocacean cyanobacteria from Brazilian environments.</title>
        <authorList>
            <person name="Alvarenga D.O."/>
            <person name="Andreote A.P.D."/>
            <person name="Branco L.H.Z."/>
            <person name="Delbaje E."/>
            <person name="Cruz R.B."/>
            <person name="Varani A.M."/>
            <person name="Fiore M.F."/>
        </authorList>
    </citation>
    <scope>NUCLEOTIDE SEQUENCE [LARGE SCALE GENOMIC DNA]</scope>
    <source>
        <strain evidence="2 3">CENA357</strain>
    </source>
</reference>
<feature type="region of interest" description="Disordered" evidence="1">
    <location>
        <begin position="35"/>
        <end position="61"/>
    </location>
</feature>
<keyword evidence="3" id="KW-1185">Reference proteome</keyword>
<proteinExistence type="predicted"/>
<organism evidence="2 3">
    <name type="scientific">Atlanticothrix silvestris CENA357</name>
    <dbReference type="NCBI Taxonomy" id="1725252"/>
    <lineage>
        <taxon>Bacteria</taxon>
        <taxon>Bacillati</taxon>
        <taxon>Cyanobacteriota</taxon>
        <taxon>Cyanophyceae</taxon>
        <taxon>Nostocales</taxon>
        <taxon>Nodulariaceae</taxon>
        <taxon>Atlanticothrix</taxon>
        <taxon>Atlanticothrix silvestris</taxon>
    </lineage>
</organism>
<gene>
    <name evidence="2" type="ORF">I8751_01595</name>
</gene>